<dbReference type="SMART" id="SM00088">
    <property type="entry name" value="PINT"/>
    <property type="match status" value="1"/>
</dbReference>
<evidence type="ECO:0000256" key="2">
    <source>
        <dbReference type="ARBA" id="ARBA00022490"/>
    </source>
</evidence>
<reference evidence="7 8" key="1">
    <citation type="journal article" date="2020" name="bioRxiv">
        <title>Metabolic contributions of an alphaproteobacterial endosymbiont in the apicomplexan Cardiosporidium cionae.</title>
        <authorList>
            <person name="Hunter E.S."/>
            <person name="Paight C.J."/>
            <person name="Lane C.E."/>
        </authorList>
    </citation>
    <scope>NUCLEOTIDE SEQUENCE [LARGE SCALE GENOMIC DNA]</scope>
    <source>
        <strain evidence="7">ESH_2018</strain>
    </source>
</reference>
<feature type="domain" description="PCI" evidence="6">
    <location>
        <begin position="234"/>
        <end position="401"/>
    </location>
</feature>
<dbReference type="PANTHER" id="PTHR15350:SF2">
    <property type="entry name" value="EUKARYOTIC TRANSLATION INITIATION FACTOR 3 SUBUNIT M"/>
    <property type="match status" value="1"/>
</dbReference>
<evidence type="ECO:0000256" key="1">
    <source>
        <dbReference type="ARBA" id="ARBA00008482"/>
    </source>
</evidence>
<keyword evidence="3 5" id="KW-0396">Initiation factor</keyword>
<comment type="subunit">
    <text evidence="5">Component of the eukaryotic translation initiation factor 3 (eIF-3) complex.</text>
</comment>
<evidence type="ECO:0000256" key="4">
    <source>
        <dbReference type="ARBA" id="ARBA00022917"/>
    </source>
</evidence>
<evidence type="ECO:0000256" key="5">
    <source>
        <dbReference type="HAMAP-Rule" id="MF_03012"/>
    </source>
</evidence>
<comment type="subcellular location">
    <subcellularLocation>
        <location evidence="5">Cytoplasm</location>
    </subcellularLocation>
</comment>
<evidence type="ECO:0000313" key="7">
    <source>
        <dbReference type="EMBL" id="KAF8822356.1"/>
    </source>
</evidence>
<keyword evidence="2 5" id="KW-0963">Cytoplasm</keyword>
<sequence>MTTFVALSGDVDGMVNIGDWLLLVLRIKKSADETDSYKEKFLAQFAEDPEIREQYIKDHVALFHLLLGEVHAVLSLLDDARTHGEVTMTVTTTESGQALEKEVRKTFAEILKEVEEFFIVLMAMVATRFPSDEAAGVAAGDLVKVLRSSTTHAEMRLKLLKSLYNVFAPSFPYRFPIFVAVLEFAAETSQFHLMLPYIRYLNEWMKDWNLSAPAKRQIFLLLVNQLKKLGKLDEAYPYLKRHIQFFQGEKAQVLAAAATVSAAVALAEDSIKLPDIIYFDSILELDAIKHLRETSYRPLVELLDIFLKGGPQDLRRFHDSHSSTFSKHELNYEDCMGKIRLLALTFLAANVSELNLRDIEQALELNEYDAQELIVKAIGQGLLDAKIDQMNKVLRVRSTMQREFTRNHWELLEQKLRSWTENVKSITSTS</sequence>
<dbReference type="Pfam" id="PF01399">
    <property type="entry name" value="PCI"/>
    <property type="match status" value="1"/>
</dbReference>
<dbReference type="InterPro" id="IPR000717">
    <property type="entry name" value="PCI_dom"/>
</dbReference>
<evidence type="ECO:0000256" key="3">
    <source>
        <dbReference type="ARBA" id="ARBA00022540"/>
    </source>
</evidence>
<dbReference type="InterPro" id="IPR036390">
    <property type="entry name" value="WH_DNA-bd_sf"/>
</dbReference>
<keyword evidence="8" id="KW-1185">Reference proteome</keyword>
<dbReference type="PANTHER" id="PTHR15350">
    <property type="entry name" value="COP9 SIGNALOSOME COMPLEX SUBUNIT 7/DENDRITIC CELL PROTEIN GA17"/>
    <property type="match status" value="1"/>
</dbReference>
<comment type="similarity">
    <text evidence="1">Belongs to the CSN7/EIF3M family. CSN7 subfamily.</text>
</comment>
<accession>A0ABQ7JEF7</accession>
<organism evidence="7 8">
    <name type="scientific">Cardiosporidium cionae</name>
    <dbReference type="NCBI Taxonomy" id="476202"/>
    <lineage>
        <taxon>Eukaryota</taxon>
        <taxon>Sar</taxon>
        <taxon>Alveolata</taxon>
        <taxon>Apicomplexa</taxon>
        <taxon>Aconoidasida</taxon>
        <taxon>Nephromycida</taxon>
        <taxon>Cardiosporidium</taxon>
    </lineage>
</organism>
<keyword evidence="4 5" id="KW-0648">Protein biosynthesis</keyword>
<dbReference type="EMBL" id="JADAQX010000061">
    <property type="protein sequence ID" value="KAF8822356.1"/>
    <property type="molecule type" value="Genomic_DNA"/>
</dbReference>
<name>A0ABQ7JEF7_9APIC</name>
<dbReference type="HAMAP" id="MF_03012">
    <property type="entry name" value="eIF3m"/>
    <property type="match status" value="1"/>
</dbReference>
<evidence type="ECO:0000313" key="8">
    <source>
        <dbReference type="Proteomes" id="UP000823046"/>
    </source>
</evidence>
<comment type="similarity">
    <text evidence="5">Belongs to the eIF-3 subunit M family.</text>
</comment>
<comment type="caution">
    <text evidence="7">The sequence shown here is derived from an EMBL/GenBank/DDBJ whole genome shotgun (WGS) entry which is preliminary data.</text>
</comment>
<dbReference type="SUPFAM" id="SSF46785">
    <property type="entry name" value="Winged helix' DNA-binding domain"/>
    <property type="match status" value="1"/>
</dbReference>
<protein>
    <recommendedName>
        <fullName evidence="5">Eukaryotic translation initiation factor 3 subunit M</fullName>
        <shortName evidence="5">eIF3m</shortName>
    </recommendedName>
</protein>
<dbReference type="InterPro" id="IPR027528">
    <property type="entry name" value="eIF3m"/>
</dbReference>
<evidence type="ECO:0000259" key="6">
    <source>
        <dbReference type="PROSITE" id="PS50250"/>
    </source>
</evidence>
<comment type="function">
    <text evidence="5">Component of the eukaryotic translation initiation factor 3 (eIF-3) complex, which is involved in protein synthesis of a specialized repertoire of mRNAs and, together with other initiation factors, stimulates binding of mRNA and methionyl-tRNAi to the 40S ribosome. The eIF-3 complex specifically targets and initiates translation of a subset of mRNAs involved in cell proliferation.</text>
</comment>
<dbReference type="InterPro" id="IPR045237">
    <property type="entry name" value="COPS7/eIF3m"/>
</dbReference>
<proteinExistence type="inferred from homology"/>
<dbReference type="Proteomes" id="UP000823046">
    <property type="component" value="Unassembled WGS sequence"/>
</dbReference>
<dbReference type="PROSITE" id="PS50250">
    <property type="entry name" value="PCI"/>
    <property type="match status" value="1"/>
</dbReference>
<gene>
    <name evidence="7" type="ORF">IE077_003934</name>
</gene>